<dbReference type="Gene3D" id="3.30.310.210">
    <property type="match status" value="1"/>
</dbReference>
<sequence>MQHQHPPLAAPPGAGGPGGGHYAAPAAAYAAPPQHSALQQHAPASAPAGRDPRAGYAAPPMAAAPPPAASRPHAPMAGSKRPYESDQSSYQGAGPSYPPQAAAPAIGTGYPPAGAAADGSGDAKRQHLAAAAAVPRESVYRLVLDLVDTALIIGRGGGTVRQIEQTTGGRVKRLQEPPGAREQVVVCWNATKDVPSQGRVSRNTAQEALLECVRRVVFQENAPMGQRMTARMLISRSQEQGVLENMGAIVSENPGTSLELKRQQELPPCALDNDVLVELTGEKYSLLSAVEALSHVLREHPILERPGGAPPALRGTAGPPPPAAAGVYGAPPAYGAAGYRAY</sequence>
<proteinExistence type="predicted"/>
<evidence type="ECO:0000256" key="2">
    <source>
        <dbReference type="SAM" id="MobiDB-lite"/>
    </source>
</evidence>
<evidence type="ECO:0000313" key="4">
    <source>
        <dbReference type="Proteomes" id="UP001055712"/>
    </source>
</evidence>
<feature type="compositionally biased region" description="Low complexity" evidence="2">
    <location>
        <begin position="22"/>
        <end position="33"/>
    </location>
</feature>
<dbReference type="InterPro" id="IPR036612">
    <property type="entry name" value="KH_dom_type_1_sf"/>
</dbReference>
<dbReference type="GO" id="GO:0003723">
    <property type="term" value="F:RNA binding"/>
    <property type="evidence" value="ECO:0007669"/>
    <property type="project" value="UniProtKB-UniRule"/>
</dbReference>
<dbReference type="SUPFAM" id="SSF54791">
    <property type="entry name" value="Eukaryotic type KH-domain (KH-domain type I)"/>
    <property type="match status" value="1"/>
</dbReference>
<reference evidence="3" key="1">
    <citation type="journal article" date="2019" name="Plant J.">
        <title>Chlorella vulgaris genome assembly and annotation reveals the molecular basis for metabolic acclimation to high light conditions.</title>
        <authorList>
            <person name="Cecchin M."/>
            <person name="Marcolungo L."/>
            <person name="Rossato M."/>
            <person name="Girolomoni L."/>
            <person name="Cosentino E."/>
            <person name="Cuine S."/>
            <person name="Li-Beisson Y."/>
            <person name="Delledonne M."/>
            <person name="Ballottari M."/>
        </authorList>
    </citation>
    <scope>NUCLEOTIDE SEQUENCE</scope>
    <source>
        <strain evidence="3">211/11P</strain>
    </source>
</reference>
<dbReference type="PROSITE" id="PS50084">
    <property type="entry name" value="KH_TYPE_1"/>
    <property type="match status" value="1"/>
</dbReference>
<accession>A0A9D4YV97</accession>
<organism evidence="3 4">
    <name type="scientific">Chlorella vulgaris</name>
    <name type="common">Green alga</name>
    <dbReference type="NCBI Taxonomy" id="3077"/>
    <lineage>
        <taxon>Eukaryota</taxon>
        <taxon>Viridiplantae</taxon>
        <taxon>Chlorophyta</taxon>
        <taxon>core chlorophytes</taxon>
        <taxon>Trebouxiophyceae</taxon>
        <taxon>Chlorellales</taxon>
        <taxon>Chlorellaceae</taxon>
        <taxon>Chlorella clade</taxon>
        <taxon>Chlorella</taxon>
    </lineage>
</organism>
<keyword evidence="1" id="KW-0694">RNA-binding</keyword>
<gene>
    <name evidence="3" type="ORF">D9Q98_006626</name>
</gene>
<dbReference type="Proteomes" id="UP001055712">
    <property type="component" value="Unassembled WGS sequence"/>
</dbReference>
<evidence type="ECO:0000256" key="1">
    <source>
        <dbReference type="PROSITE-ProRule" id="PRU00117"/>
    </source>
</evidence>
<feature type="compositionally biased region" description="Low complexity" evidence="2">
    <location>
        <begin position="102"/>
        <end position="120"/>
    </location>
</feature>
<dbReference type="OrthoDB" id="1937934at2759"/>
<evidence type="ECO:0008006" key="5">
    <source>
        <dbReference type="Google" id="ProtNLM"/>
    </source>
</evidence>
<evidence type="ECO:0000313" key="3">
    <source>
        <dbReference type="EMBL" id="KAI3428246.1"/>
    </source>
</evidence>
<dbReference type="AlphaFoldDB" id="A0A9D4YV97"/>
<dbReference type="EMBL" id="SIDB01000009">
    <property type="protein sequence ID" value="KAI3428246.1"/>
    <property type="molecule type" value="Genomic_DNA"/>
</dbReference>
<name>A0A9D4YV97_CHLVU</name>
<feature type="region of interest" description="Disordered" evidence="2">
    <location>
        <begin position="1"/>
        <end position="121"/>
    </location>
</feature>
<comment type="caution">
    <text evidence="3">The sequence shown here is derived from an EMBL/GenBank/DDBJ whole genome shotgun (WGS) entry which is preliminary data.</text>
</comment>
<protein>
    <recommendedName>
        <fullName evidence="5">K Homology domain-containing protein</fullName>
    </recommendedName>
</protein>
<reference evidence="3" key="2">
    <citation type="submission" date="2020-11" db="EMBL/GenBank/DDBJ databases">
        <authorList>
            <person name="Cecchin M."/>
            <person name="Marcolungo L."/>
            <person name="Rossato M."/>
            <person name="Girolomoni L."/>
            <person name="Cosentino E."/>
            <person name="Cuine S."/>
            <person name="Li-Beisson Y."/>
            <person name="Delledonne M."/>
            <person name="Ballottari M."/>
        </authorList>
    </citation>
    <scope>NUCLEOTIDE SEQUENCE</scope>
    <source>
        <strain evidence="3">211/11P</strain>
        <tissue evidence="3">Whole cell</tissue>
    </source>
</reference>
<keyword evidence="4" id="KW-1185">Reference proteome</keyword>